<dbReference type="GO" id="GO:0005829">
    <property type="term" value="C:cytosol"/>
    <property type="evidence" value="ECO:0007669"/>
    <property type="project" value="TreeGrafter"/>
</dbReference>
<protein>
    <submittedName>
        <fullName evidence="6">Crp/Fnr family transcriptional regulator</fullName>
    </submittedName>
</protein>
<feature type="domain" description="HTH crp-type" evidence="5">
    <location>
        <begin position="144"/>
        <end position="212"/>
    </location>
</feature>
<sequence>MNSINTSNNTCIRALRDEERTELLASARSLNFKAGELVVKKGTSVNDLYLLQKGTVELLMDEQRPRQSLMLLFQGEIIGVNCAYSTMNYRFSARALTDCVVLIINYHTFSAYLKQNTEFSMAFIRYISLVNERFLDWHMKLSQKNSAGALAFLLCEFEKSYGQSSFELPLNRSDIARVIGFSKESVLKNLAHFRNEGIVESTGKKVKILDSSRLLDISNYG</sequence>
<dbReference type="GO" id="GO:0003700">
    <property type="term" value="F:DNA-binding transcription factor activity"/>
    <property type="evidence" value="ECO:0007669"/>
    <property type="project" value="TreeGrafter"/>
</dbReference>
<dbReference type="InterPro" id="IPR036390">
    <property type="entry name" value="WH_DNA-bd_sf"/>
</dbReference>
<keyword evidence="2" id="KW-0238">DNA-binding</keyword>
<dbReference type="CDD" id="cd00038">
    <property type="entry name" value="CAP_ED"/>
    <property type="match status" value="1"/>
</dbReference>
<dbReference type="GO" id="GO:0003677">
    <property type="term" value="F:DNA binding"/>
    <property type="evidence" value="ECO:0007669"/>
    <property type="project" value="UniProtKB-KW"/>
</dbReference>
<dbReference type="PANTHER" id="PTHR24567">
    <property type="entry name" value="CRP FAMILY TRANSCRIPTIONAL REGULATORY PROTEIN"/>
    <property type="match status" value="1"/>
</dbReference>
<evidence type="ECO:0000313" key="7">
    <source>
        <dbReference type="Proteomes" id="UP000265926"/>
    </source>
</evidence>
<reference evidence="6 7" key="1">
    <citation type="submission" date="2018-08" db="EMBL/GenBank/DDBJ databases">
        <title>Pallidiluteibacterium maritimus gen. nov., sp. nov., isolated from coastal sediment.</title>
        <authorList>
            <person name="Zhou L.Y."/>
        </authorList>
    </citation>
    <scope>NUCLEOTIDE SEQUENCE [LARGE SCALE GENOMIC DNA]</scope>
    <source>
        <strain evidence="6 7">XSD2</strain>
    </source>
</reference>
<keyword evidence="1" id="KW-0805">Transcription regulation</keyword>
<dbReference type="EMBL" id="QWGR01000011">
    <property type="protein sequence ID" value="RIJ46811.1"/>
    <property type="molecule type" value="Genomic_DNA"/>
</dbReference>
<dbReference type="PROSITE" id="PS51063">
    <property type="entry name" value="HTH_CRP_2"/>
    <property type="match status" value="1"/>
</dbReference>
<dbReference type="SUPFAM" id="SSF46785">
    <property type="entry name" value="Winged helix' DNA-binding domain"/>
    <property type="match status" value="1"/>
</dbReference>
<dbReference type="Gene3D" id="1.10.10.10">
    <property type="entry name" value="Winged helix-like DNA-binding domain superfamily/Winged helix DNA-binding domain"/>
    <property type="match status" value="1"/>
</dbReference>
<dbReference type="AlphaFoldDB" id="A0A399SXD1"/>
<evidence type="ECO:0000259" key="4">
    <source>
        <dbReference type="PROSITE" id="PS50042"/>
    </source>
</evidence>
<dbReference type="Gene3D" id="2.60.120.10">
    <property type="entry name" value="Jelly Rolls"/>
    <property type="match status" value="1"/>
</dbReference>
<dbReference type="Proteomes" id="UP000265926">
    <property type="component" value="Unassembled WGS sequence"/>
</dbReference>
<dbReference type="Pfam" id="PF13545">
    <property type="entry name" value="HTH_Crp_2"/>
    <property type="match status" value="1"/>
</dbReference>
<evidence type="ECO:0000313" key="6">
    <source>
        <dbReference type="EMBL" id="RIJ46811.1"/>
    </source>
</evidence>
<dbReference type="InterPro" id="IPR036388">
    <property type="entry name" value="WH-like_DNA-bd_sf"/>
</dbReference>
<dbReference type="RefSeq" id="WP_119439127.1">
    <property type="nucleotide sequence ID" value="NZ_QWGR01000011.1"/>
</dbReference>
<evidence type="ECO:0000256" key="2">
    <source>
        <dbReference type="ARBA" id="ARBA00023125"/>
    </source>
</evidence>
<evidence type="ECO:0000256" key="1">
    <source>
        <dbReference type="ARBA" id="ARBA00023015"/>
    </source>
</evidence>
<dbReference type="InterPro" id="IPR018490">
    <property type="entry name" value="cNMP-bd_dom_sf"/>
</dbReference>
<keyword evidence="7" id="KW-1185">Reference proteome</keyword>
<evidence type="ECO:0000256" key="3">
    <source>
        <dbReference type="ARBA" id="ARBA00023163"/>
    </source>
</evidence>
<dbReference type="InterPro" id="IPR012318">
    <property type="entry name" value="HTH_CRP"/>
</dbReference>
<dbReference type="PANTHER" id="PTHR24567:SF26">
    <property type="entry name" value="REGULATORY PROTEIN YEIL"/>
    <property type="match status" value="1"/>
</dbReference>
<dbReference type="SUPFAM" id="SSF51206">
    <property type="entry name" value="cAMP-binding domain-like"/>
    <property type="match status" value="1"/>
</dbReference>
<dbReference type="SMART" id="SM00419">
    <property type="entry name" value="HTH_CRP"/>
    <property type="match status" value="1"/>
</dbReference>
<dbReference type="PROSITE" id="PS50042">
    <property type="entry name" value="CNMP_BINDING_3"/>
    <property type="match status" value="1"/>
</dbReference>
<gene>
    <name evidence="6" type="ORF">D1614_16745</name>
</gene>
<comment type="caution">
    <text evidence="6">The sequence shown here is derived from an EMBL/GenBank/DDBJ whole genome shotgun (WGS) entry which is preliminary data.</text>
</comment>
<dbReference type="Pfam" id="PF00027">
    <property type="entry name" value="cNMP_binding"/>
    <property type="match status" value="1"/>
</dbReference>
<dbReference type="SMART" id="SM00100">
    <property type="entry name" value="cNMP"/>
    <property type="match status" value="1"/>
</dbReference>
<organism evidence="6 7">
    <name type="scientific">Maribellus luteus</name>
    <dbReference type="NCBI Taxonomy" id="2305463"/>
    <lineage>
        <taxon>Bacteria</taxon>
        <taxon>Pseudomonadati</taxon>
        <taxon>Bacteroidota</taxon>
        <taxon>Bacteroidia</taxon>
        <taxon>Marinilabiliales</taxon>
        <taxon>Prolixibacteraceae</taxon>
        <taxon>Maribellus</taxon>
    </lineage>
</organism>
<feature type="domain" description="Cyclic nucleotide-binding" evidence="4">
    <location>
        <begin position="11"/>
        <end position="113"/>
    </location>
</feature>
<accession>A0A399SXD1</accession>
<dbReference type="InterPro" id="IPR014710">
    <property type="entry name" value="RmlC-like_jellyroll"/>
</dbReference>
<evidence type="ECO:0000259" key="5">
    <source>
        <dbReference type="PROSITE" id="PS51063"/>
    </source>
</evidence>
<proteinExistence type="predicted"/>
<dbReference type="InterPro" id="IPR000595">
    <property type="entry name" value="cNMP-bd_dom"/>
</dbReference>
<dbReference type="InterPro" id="IPR050397">
    <property type="entry name" value="Env_Response_Regulators"/>
</dbReference>
<name>A0A399SXD1_9BACT</name>
<dbReference type="OrthoDB" id="9127033at2"/>
<keyword evidence="3" id="KW-0804">Transcription</keyword>